<dbReference type="Proteomes" id="UP000217954">
    <property type="component" value="Chromosome"/>
</dbReference>
<protein>
    <submittedName>
        <fullName evidence="2">Uncharacterized protein</fullName>
    </submittedName>
</protein>
<evidence type="ECO:0000313" key="2">
    <source>
        <dbReference type="EMBL" id="BAX98382.1"/>
    </source>
</evidence>
<gene>
    <name evidence="2" type="ORF">MSTE_03077</name>
</gene>
<reference evidence="2 3" key="2">
    <citation type="journal article" date="2017" name="Int. J. Syst. Evol. Microbiol.">
        <title>Mycobacterium stephanolepidis sp. nov., a rapidly growing species related to Mycobacterium chelonae, isolated from marine teleost fish, Stephanolepis cirrhifer.</title>
        <authorList>
            <person name="Fukano H."/>
            <person name="Wada S."/>
            <person name="Kurata O."/>
            <person name="Katayama K."/>
            <person name="Fujiwara N."/>
            <person name="Hoshino Y."/>
        </authorList>
    </citation>
    <scope>NUCLEOTIDE SEQUENCE [LARGE SCALE GENOMIC DNA]</scope>
    <source>
        <strain evidence="2 3">NJB0901</strain>
    </source>
</reference>
<reference evidence="3" key="1">
    <citation type="journal article" date="2017" name="Genome Announc.">
        <title>Complete Genome Sequence of Mycobacterium stephanolepidis.</title>
        <authorList>
            <person name="Fukano H."/>
            <person name="Yoshida M."/>
            <person name="Katayama Y."/>
            <person name="Omatsu T."/>
            <person name="Mizutani T."/>
            <person name="Kurata O."/>
            <person name="Wada S."/>
            <person name="Hoshino Y."/>
        </authorList>
    </citation>
    <scope>NUCLEOTIDE SEQUENCE [LARGE SCALE GENOMIC DNA]</scope>
    <source>
        <strain evidence="3">NJB0901</strain>
    </source>
</reference>
<feature type="transmembrane region" description="Helical" evidence="1">
    <location>
        <begin position="79"/>
        <end position="101"/>
    </location>
</feature>
<keyword evidence="1" id="KW-1133">Transmembrane helix</keyword>
<dbReference type="KEGG" id="mste:MSTE_03077"/>
<evidence type="ECO:0000256" key="1">
    <source>
        <dbReference type="SAM" id="Phobius"/>
    </source>
</evidence>
<keyword evidence="1" id="KW-0812">Transmembrane</keyword>
<organism evidence="2 3">
    <name type="scientific">[Mycobacterium] stephanolepidis</name>
    <dbReference type="NCBI Taxonomy" id="1520670"/>
    <lineage>
        <taxon>Bacteria</taxon>
        <taxon>Bacillati</taxon>
        <taxon>Actinomycetota</taxon>
        <taxon>Actinomycetes</taxon>
        <taxon>Mycobacteriales</taxon>
        <taxon>Mycobacteriaceae</taxon>
        <taxon>Mycobacteroides</taxon>
    </lineage>
</organism>
<keyword evidence="1" id="KW-0472">Membrane</keyword>
<keyword evidence="3" id="KW-1185">Reference proteome</keyword>
<proteinExistence type="predicted"/>
<accession>A0A1Z4EZN8</accession>
<dbReference type="EMBL" id="AP018165">
    <property type="protein sequence ID" value="BAX98382.1"/>
    <property type="molecule type" value="Genomic_DNA"/>
</dbReference>
<dbReference type="AlphaFoldDB" id="A0A1Z4EZN8"/>
<evidence type="ECO:0000313" key="3">
    <source>
        <dbReference type="Proteomes" id="UP000217954"/>
    </source>
</evidence>
<sequence>MSGRKRYMRAGGVAIALLAALCFLGPATHGQMFGWRAAIIGTSPASNLLPEEVHEHVKSPVSATATRIRQQPGSIPVPAAFVMTVLLGATLLALMVSRGFVFSRAPDNLGRQRLITIGIDRR</sequence>
<name>A0A1Z4EZN8_9MYCO</name>